<sequence length="87" mass="10476">MRQPETSKGLKIFVFGYGKHQNRNFHTHSALPEIKQPILLQGHEDPIYRVRDCGHAVYICICIRPMLRRRILHRCWKRIQWRGFLLP</sequence>
<keyword evidence="2" id="KW-1185">Reference proteome</keyword>
<protein>
    <submittedName>
        <fullName evidence="1">Uncharacterized protein</fullName>
    </submittedName>
</protein>
<comment type="caution">
    <text evidence="1">The sequence shown here is derived from an EMBL/GenBank/DDBJ whole genome shotgun (WGS) entry which is preliminary data.</text>
</comment>
<dbReference type="Proteomes" id="UP001283361">
    <property type="component" value="Unassembled WGS sequence"/>
</dbReference>
<evidence type="ECO:0000313" key="1">
    <source>
        <dbReference type="EMBL" id="KAK3794085.1"/>
    </source>
</evidence>
<reference evidence="1" key="1">
    <citation type="journal article" date="2023" name="G3 (Bethesda)">
        <title>A reference genome for the long-term kleptoplast-retaining sea slug Elysia crispata morphotype clarki.</title>
        <authorList>
            <person name="Eastman K.E."/>
            <person name="Pendleton A.L."/>
            <person name="Shaikh M.A."/>
            <person name="Suttiyut T."/>
            <person name="Ogas R."/>
            <person name="Tomko P."/>
            <person name="Gavelis G."/>
            <person name="Widhalm J.R."/>
            <person name="Wisecaver J.H."/>
        </authorList>
    </citation>
    <scope>NUCLEOTIDE SEQUENCE</scope>
    <source>
        <strain evidence="1">ECLA1</strain>
    </source>
</reference>
<dbReference type="AlphaFoldDB" id="A0AAE1E5A9"/>
<evidence type="ECO:0000313" key="2">
    <source>
        <dbReference type="Proteomes" id="UP001283361"/>
    </source>
</evidence>
<proteinExistence type="predicted"/>
<dbReference type="EMBL" id="JAWDGP010001143">
    <property type="protein sequence ID" value="KAK3794085.1"/>
    <property type="molecule type" value="Genomic_DNA"/>
</dbReference>
<gene>
    <name evidence="1" type="ORF">RRG08_042899</name>
</gene>
<accession>A0AAE1E5A9</accession>
<name>A0AAE1E5A9_9GAST</name>
<organism evidence="1 2">
    <name type="scientific">Elysia crispata</name>
    <name type="common">lettuce slug</name>
    <dbReference type="NCBI Taxonomy" id="231223"/>
    <lineage>
        <taxon>Eukaryota</taxon>
        <taxon>Metazoa</taxon>
        <taxon>Spiralia</taxon>
        <taxon>Lophotrochozoa</taxon>
        <taxon>Mollusca</taxon>
        <taxon>Gastropoda</taxon>
        <taxon>Heterobranchia</taxon>
        <taxon>Euthyneura</taxon>
        <taxon>Panpulmonata</taxon>
        <taxon>Sacoglossa</taxon>
        <taxon>Placobranchoidea</taxon>
        <taxon>Plakobranchidae</taxon>
        <taxon>Elysia</taxon>
    </lineage>
</organism>